<organism evidence="1 2">
    <name type="scientific">Ajellomyces capsulatus (strain G186AR / H82 / ATCC MYA-2454 / RMSCC 2432)</name>
    <name type="common">Darling's disease fungus</name>
    <name type="synonym">Histoplasma capsulatum</name>
    <dbReference type="NCBI Taxonomy" id="447093"/>
    <lineage>
        <taxon>Eukaryota</taxon>
        <taxon>Fungi</taxon>
        <taxon>Dikarya</taxon>
        <taxon>Ascomycota</taxon>
        <taxon>Pezizomycotina</taxon>
        <taxon>Eurotiomycetes</taxon>
        <taxon>Eurotiomycetidae</taxon>
        <taxon>Onygenales</taxon>
        <taxon>Ajellomycetaceae</taxon>
        <taxon>Histoplasma</taxon>
    </lineage>
</organism>
<dbReference type="EMBL" id="GG663374">
    <property type="protein sequence ID" value="EEH04129.1"/>
    <property type="molecule type" value="Genomic_DNA"/>
</dbReference>
<dbReference type="RefSeq" id="XP_045284610.1">
    <property type="nucleotide sequence ID" value="XM_045434403.1"/>
</dbReference>
<dbReference type="HOGENOM" id="CLU_2170317_0_0_1"/>
<dbReference type="AlphaFoldDB" id="C0NW24"/>
<accession>C0NW24</accession>
<protein>
    <submittedName>
        <fullName evidence="1">Uncharacterized protein</fullName>
    </submittedName>
</protein>
<dbReference type="InParanoid" id="C0NW24"/>
<proteinExistence type="predicted"/>
<evidence type="ECO:0000313" key="2">
    <source>
        <dbReference type="Proteomes" id="UP000001631"/>
    </source>
</evidence>
<keyword evidence="2" id="KW-1185">Reference proteome</keyword>
<dbReference type="Proteomes" id="UP000001631">
    <property type="component" value="Unassembled WGS sequence"/>
</dbReference>
<evidence type="ECO:0000313" key="1">
    <source>
        <dbReference type="EMBL" id="EEH04129.1"/>
    </source>
</evidence>
<gene>
    <name evidence="1" type="ORF">HCBG_07354</name>
</gene>
<name>C0NW24_AJECG</name>
<dbReference type="GeneID" id="69040370"/>
<sequence length="110" mass="12284">MGKCLLPFDPCARFTLRNGSCLASVTRPHHTDCQRRIMTMMMTAVAGDDEIHRRLTRGPVIQPRNSLPSTLSFVHLAACLKYLTNPSVNPDGRGVRHPHSFQSQLVAFKV</sequence>
<reference evidence="1" key="1">
    <citation type="submission" date="2009-02" db="EMBL/GenBank/DDBJ databases">
        <title>The Genome Sequence of Ajellomyces capsulatus strain G186AR.</title>
        <authorList>
            <consortium name="The Broad Institute Genome Sequencing Platform"/>
            <person name="Champion M."/>
            <person name="Cuomo C."/>
            <person name="Ma L.-J."/>
            <person name="Henn M.R."/>
            <person name="Sil A."/>
            <person name="Goldman B."/>
            <person name="Young S.K."/>
            <person name="Kodira C.D."/>
            <person name="Zeng Q."/>
            <person name="Koehrsen M."/>
            <person name="Alvarado L."/>
            <person name="Berlin A."/>
            <person name="Borenstein D."/>
            <person name="Chen Z."/>
            <person name="Engels R."/>
            <person name="Freedman E."/>
            <person name="Gellesch M."/>
            <person name="Goldberg J."/>
            <person name="Griggs A."/>
            <person name="Gujja S."/>
            <person name="Heiman D."/>
            <person name="Hepburn T."/>
            <person name="Howarth C."/>
            <person name="Jen D."/>
            <person name="Larson L."/>
            <person name="Lewis B."/>
            <person name="Mehta T."/>
            <person name="Park D."/>
            <person name="Pearson M."/>
            <person name="Roberts A."/>
            <person name="Saif S."/>
            <person name="Shea T."/>
            <person name="Shenoy N."/>
            <person name="Sisk P."/>
            <person name="Stolte C."/>
            <person name="Sykes S."/>
            <person name="Walk T."/>
            <person name="White J."/>
            <person name="Yandava C."/>
            <person name="Klein B."/>
            <person name="McEwen J.G."/>
            <person name="Puccia R."/>
            <person name="Goldman G.H."/>
            <person name="Felipe M.S."/>
            <person name="Nino-Vega G."/>
            <person name="San-Blas G."/>
            <person name="Taylor J."/>
            <person name="Mendoza L."/>
            <person name="Galagan J."/>
            <person name="Nusbaum C."/>
            <person name="Birren B."/>
        </authorList>
    </citation>
    <scope>NUCLEOTIDE SEQUENCE</scope>
    <source>
        <strain evidence="1">G186AR</strain>
    </source>
</reference>